<keyword evidence="3" id="KW-1185">Reference proteome</keyword>
<proteinExistence type="predicted"/>
<name>A0A9W7CCR3_9STRA</name>
<dbReference type="SUPFAM" id="SSF56059">
    <property type="entry name" value="Glutathione synthetase ATP-binding domain-like"/>
    <property type="match status" value="1"/>
</dbReference>
<protein>
    <submittedName>
        <fullName evidence="2">Uncharacterized protein</fullName>
    </submittedName>
</protein>
<dbReference type="Proteomes" id="UP001165122">
    <property type="component" value="Unassembled WGS sequence"/>
</dbReference>
<dbReference type="PANTHER" id="PTHR39217:SF1">
    <property type="entry name" value="GLUTATHIONE SYNTHETASE"/>
    <property type="match status" value="1"/>
</dbReference>
<organism evidence="2 3">
    <name type="scientific">Triparma laevis f. longispina</name>
    <dbReference type="NCBI Taxonomy" id="1714387"/>
    <lineage>
        <taxon>Eukaryota</taxon>
        <taxon>Sar</taxon>
        <taxon>Stramenopiles</taxon>
        <taxon>Ochrophyta</taxon>
        <taxon>Bolidophyceae</taxon>
        <taxon>Parmales</taxon>
        <taxon>Triparmaceae</taxon>
        <taxon>Triparma</taxon>
    </lineage>
</organism>
<dbReference type="EMBL" id="BRXW01000098">
    <property type="protein sequence ID" value="GMI06303.1"/>
    <property type="molecule type" value="Genomic_DNA"/>
</dbReference>
<evidence type="ECO:0000313" key="2">
    <source>
        <dbReference type="EMBL" id="GMI06303.1"/>
    </source>
</evidence>
<reference evidence="3" key="1">
    <citation type="journal article" date="2023" name="Commun. Biol.">
        <title>Genome analysis of Parmales, the sister group of diatoms, reveals the evolutionary specialization of diatoms from phago-mixotrophs to photoautotrophs.</title>
        <authorList>
            <person name="Ban H."/>
            <person name="Sato S."/>
            <person name="Yoshikawa S."/>
            <person name="Yamada K."/>
            <person name="Nakamura Y."/>
            <person name="Ichinomiya M."/>
            <person name="Sato N."/>
            <person name="Blanc-Mathieu R."/>
            <person name="Endo H."/>
            <person name="Kuwata A."/>
            <person name="Ogata H."/>
        </authorList>
    </citation>
    <scope>NUCLEOTIDE SEQUENCE [LARGE SCALE GENOMIC DNA]</scope>
    <source>
        <strain evidence="3">NIES 3700</strain>
    </source>
</reference>
<dbReference type="PANTHER" id="PTHR39217">
    <property type="match status" value="1"/>
</dbReference>
<dbReference type="AlphaFoldDB" id="A0A9W7CCR3"/>
<sequence>MPKRAASDLSICQDTPDTTSNSNNDLGGDAKSASSILLVASKDESRGIPDDSYLHLSLERLLPPNSSLTCCLWDSMPSDWRSRRCVPVIRSLWEGRNAHGATEGLTIFLKSLAIAVPHLAADYELMLWIAHKRYLLDLHGSLVPTVPTLLTVDVELTKPGDVKREMERRGWVDAVLKPACGTRCEGVIRLSTKGWSLGTAMEVTRLLADSEGDCLLQPFLGPCRQNTLHWGEVCVVFVNGSIIHAVHKSPSKWGWHREHCPCASRGAALAGAECECDSLGAESKISSSTKKIKEVNEDTETTTADETDVAPVQVLPLPLPEAMYFPALAAAAALPRSDELMLFRVDLLPRFNSVGKLEWLVSEVEGQWCQCFLRAGFEAGGGQADAIAAAFVERLERRTGAS</sequence>
<feature type="region of interest" description="Disordered" evidence="1">
    <location>
        <begin position="1"/>
        <end position="27"/>
    </location>
</feature>
<accession>A0A9W7CCR3</accession>
<evidence type="ECO:0000313" key="3">
    <source>
        <dbReference type="Proteomes" id="UP001165122"/>
    </source>
</evidence>
<dbReference type="InterPro" id="IPR053191">
    <property type="entry name" value="DcsG_Biosynth_Enzyme"/>
</dbReference>
<feature type="compositionally biased region" description="Polar residues" evidence="1">
    <location>
        <begin position="10"/>
        <end position="25"/>
    </location>
</feature>
<dbReference type="OrthoDB" id="10654443at2759"/>
<comment type="caution">
    <text evidence="2">The sequence shown here is derived from an EMBL/GenBank/DDBJ whole genome shotgun (WGS) entry which is preliminary data.</text>
</comment>
<evidence type="ECO:0000256" key="1">
    <source>
        <dbReference type="SAM" id="MobiDB-lite"/>
    </source>
</evidence>
<gene>
    <name evidence="2" type="ORF">TrLO_g12000</name>
</gene>